<dbReference type="Pfam" id="PF00389">
    <property type="entry name" value="2-Hacid_dh"/>
    <property type="match status" value="1"/>
</dbReference>
<gene>
    <name evidence="7" type="ORF">PRLR5076_14430</name>
</gene>
<dbReference type="PROSITE" id="PS00670">
    <property type="entry name" value="D_2_HYDROXYACID_DH_2"/>
    <property type="match status" value="1"/>
</dbReference>
<dbReference type="SUPFAM" id="SSF52283">
    <property type="entry name" value="Formate/glycerate dehydrogenase catalytic domain-like"/>
    <property type="match status" value="1"/>
</dbReference>
<comment type="caution">
    <text evidence="7">The sequence shown here is derived from an EMBL/GenBank/DDBJ whole genome shotgun (WGS) entry which is preliminary data.</text>
</comment>
<comment type="similarity">
    <text evidence="1 4">Belongs to the D-isomer specific 2-hydroxyacid dehydrogenase family.</text>
</comment>
<organism evidence="7 8">
    <name type="scientific">Prevotella lacticifex</name>
    <dbReference type="NCBI Taxonomy" id="2854755"/>
    <lineage>
        <taxon>Bacteria</taxon>
        <taxon>Pseudomonadati</taxon>
        <taxon>Bacteroidota</taxon>
        <taxon>Bacteroidia</taxon>
        <taxon>Bacteroidales</taxon>
        <taxon>Prevotellaceae</taxon>
        <taxon>Prevotella</taxon>
    </lineage>
</organism>
<dbReference type="Pfam" id="PF02826">
    <property type="entry name" value="2-Hacid_dh_C"/>
    <property type="match status" value="1"/>
</dbReference>
<feature type="domain" description="D-isomer specific 2-hydroxyacid dehydrogenase catalytic" evidence="5">
    <location>
        <begin position="23"/>
        <end position="314"/>
    </location>
</feature>
<evidence type="ECO:0000259" key="6">
    <source>
        <dbReference type="Pfam" id="PF02826"/>
    </source>
</evidence>
<dbReference type="PANTHER" id="PTHR43761">
    <property type="entry name" value="D-ISOMER SPECIFIC 2-HYDROXYACID DEHYDROGENASE FAMILY PROTEIN (AFU_ORTHOLOGUE AFUA_1G13630)"/>
    <property type="match status" value="1"/>
</dbReference>
<dbReference type="RefSeq" id="WP_223926162.1">
    <property type="nucleotide sequence ID" value="NZ_BPTU01000001.1"/>
</dbReference>
<dbReference type="AlphaFoldDB" id="A0A9R1C9R1"/>
<dbReference type="InterPro" id="IPR036291">
    <property type="entry name" value="NAD(P)-bd_dom_sf"/>
</dbReference>
<protein>
    <submittedName>
        <fullName evidence="7">Glycerate dehydrogenase</fullName>
    </submittedName>
</protein>
<reference evidence="7" key="1">
    <citation type="journal article" date="2022" name="Int. J. Syst. Evol. Microbiol.">
        <title>Prevotella lacticifex sp. nov., isolated from the rumen of cows.</title>
        <authorList>
            <person name="Shinkai T."/>
            <person name="Ikeyama N."/>
            <person name="Kumagai M."/>
            <person name="Ohmori H."/>
            <person name="Sakamoto M."/>
            <person name="Ohkuma M."/>
            <person name="Mitsumori M."/>
        </authorList>
    </citation>
    <scope>NUCLEOTIDE SEQUENCE</scope>
    <source>
        <strain evidence="7">R5076</strain>
    </source>
</reference>
<dbReference type="InterPro" id="IPR050418">
    <property type="entry name" value="D-iso_2-hydroxyacid_DH_PdxB"/>
</dbReference>
<dbReference type="PANTHER" id="PTHR43761:SF1">
    <property type="entry name" value="D-ISOMER SPECIFIC 2-HYDROXYACID DEHYDROGENASE CATALYTIC DOMAIN-CONTAINING PROTEIN-RELATED"/>
    <property type="match status" value="1"/>
</dbReference>
<evidence type="ECO:0000256" key="1">
    <source>
        <dbReference type="ARBA" id="ARBA00005854"/>
    </source>
</evidence>
<dbReference type="Gene3D" id="3.40.50.720">
    <property type="entry name" value="NAD(P)-binding Rossmann-like Domain"/>
    <property type="match status" value="2"/>
</dbReference>
<keyword evidence="2 4" id="KW-0560">Oxidoreductase</keyword>
<evidence type="ECO:0000256" key="4">
    <source>
        <dbReference type="RuleBase" id="RU003719"/>
    </source>
</evidence>
<keyword evidence="8" id="KW-1185">Reference proteome</keyword>
<dbReference type="GeneID" id="72467371"/>
<dbReference type="InterPro" id="IPR029753">
    <property type="entry name" value="D-isomer_DH_CS"/>
</dbReference>
<dbReference type="Proteomes" id="UP000825483">
    <property type="component" value="Unassembled WGS sequence"/>
</dbReference>
<dbReference type="InterPro" id="IPR006139">
    <property type="entry name" value="D-isomer_2_OHA_DH_cat_dom"/>
</dbReference>
<proteinExistence type="inferred from homology"/>
<evidence type="ECO:0000313" key="7">
    <source>
        <dbReference type="EMBL" id="GJG58592.1"/>
    </source>
</evidence>
<evidence type="ECO:0000256" key="2">
    <source>
        <dbReference type="ARBA" id="ARBA00023002"/>
    </source>
</evidence>
<dbReference type="InterPro" id="IPR006140">
    <property type="entry name" value="D-isomer_DH_NAD-bd"/>
</dbReference>
<sequence length="317" mass="34325">MKIVDLDAHCVNPGDLSWDSIRDLGSLTLYERTAPEEVIERAKDADIILINKISMTADVIAALPKLKYIGELATGYNNIDLKAAAERGIVVTNIPAYSTDSVAQMVFAHILNVANHVDHYAQATRQGVWSRNPDFCYWDTPLIELADKTIGIVGLGHIGMRVAEIAHCFGLHVTAVTSKNVSDLPAWISKSTLEGMLSSADFVTLHCPLTATNRHMINADTLGLMHPGAVLINTGRGPLVNEAAVADALREGRLGAYCADVMSSEPPKADNPLLTCDNAFITPHIAWATKEARQHLMNIATANIKAFIEGNPINTVR</sequence>
<dbReference type="GO" id="GO:0051287">
    <property type="term" value="F:NAD binding"/>
    <property type="evidence" value="ECO:0007669"/>
    <property type="project" value="InterPro"/>
</dbReference>
<evidence type="ECO:0000256" key="3">
    <source>
        <dbReference type="ARBA" id="ARBA00023027"/>
    </source>
</evidence>
<dbReference type="CDD" id="cd12162">
    <property type="entry name" value="2-Hacid_dh_4"/>
    <property type="match status" value="1"/>
</dbReference>
<name>A0A9R1C9R1_9BACT</name>
<dbReference type="GO" id="GO:0016616">
    <property type="term" value="F:oxidoreductase activity, acting on the CH-OH group of donors, NAD or NADP as acceptor"/>
    <property type="evidence" value="ECO:0007669"/>
    <property type="project" value="InterPro"/>
</dbReference>
<keyword evidence="3" id="KW-0520">NAD</keyword>
<dbReference type="EMBL" id="BPUB01000001">
    <property type="protein sequence ID" value="GJG58592.1"/>
    <property type="molecule type" value="Genomic_DNA"/>
</dbReference>
<evidence type="ECO:0000259" key="5">
    <source>
        <dbReference type="Pfam" id="PF00389"/>
    </source>
</evidence>
<dbReference type="PROSITE" id="PS00671">
    <property type="entry name" value="D_2_HYDROXYACID_DH_3"/>
    <property type="match status" value="1"/>
</dbReference>
<dbReference type="SUPFAM" id="SSF51735">
    <property type="entry name" value="NAD(P)-binding Rossmann-fold domains"/>
    <property type="match status" value="1"/>
</dbReference>
<accession>A0A9R1C9R1</accession>
<feature type="domain" description="D-isomer specific 2-hydroxyacid dehydrogenase NAD-binding" evidence="6">
    <location>
        <begin position="107"/>
        <end position="286"/>
    </location>
</feature>
<evidence type="ECO:0000313" key="8">
    <source>
        <dbReference type="Proteomes" id="UP000825483"/>
    </source>
</evidence>